<dbReference type="FunFam" id="3.40.50.880:FF:000001">
    <property type="entry name" value="GMP synthase [glutamine-hydrolyzing]"/>
    <property type="match status" value="1"/>
</dbReference>
<protein>
    <recommendedName>
        <fullName evidence="9">GMP synthase [glutamine-hydrolyzing]</fullName>
        <ecNumber evidence="9">6.3.5.2</ecNumber>
    </recommendedName>
    <alternativeName>
        <fullName evidence="9">GMP synthetase</fullName>
    </alternativeName>
    <alternativeName>
        <fullName evidence="9">Glutamine amidotransferase</fullName>
    </alternativeName>
</protein>
<dbReference type="InterPro" id="IPR025777">
    <property type="entry name" value="GMPS_ATP_PPase_dom"/>
</dbReference>
<dbReference type="SUPFAM" id="SSF54810">
    <property type="entry name" value="GMP synthetase C-terminal dimerisation domain"/>
    <property type="match status" value="1"/>
</dbReference>
<dbReference type="CDD" id="cd01997">
    <property type="entry name" value="GMP_synthase_C"/>
    <property type="match status" value="1"/>
</dbReference>
<dbReference type="NCBIfam" id="TIGR00884">
    <property type="entry name" value="guaA_Cterm"/>
    <property type="match status" value="1"/>
</dbReference>
<dbReference type="GO" id="GO:0005524">
    <property type="term" value="F:ATP binding"/>
    <property type="evidence" value="ECO:0007669"/>
    <property type="project" value="UniProtKB-UniRule"/>
</dbReference>
<dbReference type="Gene3D" id="3.30.300.10">
    <property type="match status" value="1"/>
</dbReference>
<dbReference type="PROSITE" id="PS51273">
    <property type="entry name" value="GATASE_TYPE_1"/>
    <property type="match status" value="1"/>
</dbReference>
<dbReference type="EC" id="6.3.5.2" evidence="9"/>
<comment type="pathway">
    <text evidence="2 9">Purine metabolism; GMP biosynthesis; GMP from XMP (L-Gln route): step 1/1.</text>
</comment>
<accession>A0A6L5GQB6</accession>
<evidence type="ECO:0000256" key="8">
    <source>
        <dbReference type="ARBA" id="ARBA00022962"/>
    </source>
</evidence>
<evidence type="ECO:0000313" key="12">
    <source>
        <dbReference type="EMBL" id="MQM72424.1"/>
    </source>
</evidence>
<keyword evidence="5 9" id="KW-0332">GMP biosynthesis</keyword>
<dbReference type="Pfam" id="PF02540">
    <property type="entry name" value="NAD_synthase"/>
    <property type="match status" value="1"/>
</dbReference>
<dbReference type="Pfam" id="PF00958">
    <property type="entry name" value="GMP_synt_C"/>
    <property type="match status" value="1"/>
</dbReference>
<evidence type="ECO:0000256" key="5">
    <source>
        <dbReference type="ARBA" id="ARBA00022749"/>
    </source>
</evidence>
<comment type="caution">
    <text evidence="12">The sequence shown here is derived from an EMBL/GenBank/DDBJ whole genome shotgun (WGS) entry which is preliminary data.</text>
</comment>
<keyword evidence="7 9" id="KW-0067">ATP-binding</keyword>
<keyword evidence="3 9" id="KW-0436">Ligase</keyword>
<dbReference type="Gene3D" id="3.40.50.620">
    <property type="entry name" value="HUPs"/>
    <property type="match status" value="1"/>
</dbReference>
<evidence type="ECO:0000313" key="13">
    <source>
        <dbReference type="Proteomes" id="UP000473648"/>
    </source>
</evidence>
<feature type="active site" description="Nucleophile" evidence="9">
    <location>
        <position position="89"/>
    </location>
</feature>
<dbReference type="Pfam" id="PF00117">
    <property type="entry name" value="GATase"/>
    <property type="match status" value="1"/>
</dbReference>
<dbReference type="GO" id="GO:0003921">
    <property type="term" value="F:GMP synthase activity"/>
    <property type="evidence" value="ECO:0007669"/>
    <property type="project" value="InterPro"/>
</dbReference>
<dbReference type="InterPro" id="IPR001674">
    <property type="entry name" value="GMP_synth_C"/>
</dbReference>
<evidence type="ECO:0000256" key="2">
    <source>
        <dbReference type="ARBA" id="ARBA00005153"/>
    </source>
</evidence>
<dbReference type="EMBL" id="VOGB01000004">
    <property type="protein sequence ID" value="MQM72424.1"/>
    <property type="molecule type" value="Genomic_DNA"/>
</dbReference>
<dbReference type="CDD" id="cd01742">
    <property type="entry name" value="GATase1_GMP_Synthase"/>
    <property type="match status" value="1"/>
</dbReference>
<dbReference type="Proteomes" id="UP000473648">
    <property type="component" value="Unassembled WGS sequence"/>
</dbReference>
<dbReference type="PRINTS" id="PR00097">
    <property type="entry name" value="ANTSNTHASEII"/>
</dbReference>
<dbReference type="HAMAP" id="MF_00344">
    <property type="entry name" value="GMP_synthase"/>
    <property type="match status" value="1"/>
</dbReference>
<dbReference type="PRINTS" id="PR00099">
    <property type="entry name" value="CPSGATASE"/>
</dbReference>
<evidence type="ECO:0000256" key="10">
    <source>
        <dbReference type="PROSITE-ProRule" id="PRU00886"/>
    </source>
</evidence>
<dbReference type="UniPathway" id="UPA00189">
    <property type="reaction ID" value="UER00296"/>
</dbReference>
<dbReference type="PROSITE" id="PS51553">
    <property type="entry name" value="GMPS_ATP_PPASE"/>
    <property type="match status" value="1"/>
</dbReference>
<dbReference type="Gene3D" id="3.40.50.880">
    <property type="match status" value="1"/>
</dbReference>
<dbReference type="SUPFAM" id="SSF52317">
    <property type="entry name" value="Class I glutamine amidotransferase-like"/>
    <property type="match status" value="1"/>
</dbReference>
<evidence type="ECO:0000256" key="6">
    <source>
        <dbReference type="ARBA" id="ARBA00022755"/>
    </source>
</evidence>
<dbReference type="NCBIfam" id="TIGR00888">
    <property type="entry name" value="guaA_Nterm"/>
    <property type="match status" value="1"/>
</dbReference>
<gene>
    <name evidence="9 12" type="primary">guaA</name>
    <name evidence="12" type="ORF">FRC53_03135</name>
</gene>
<sequence length="530" mass="57950">MTTKQSAQPRELVVVLDFGGQYKQLIARRVRECQVYCEIHSYKTPIDELKAMAPKGIILTGGPNSVFEATSPTYQKELYELGIPILGICYGSQLMAHTLGGQVKKAPVSEYGHTDLTIDGQDSLIMKDVAADTVCWMSHTDYIAKAPEGFKVTAHTANCPIAAMENPEKQLYAVQFHPEVVHTPEGKKILNNFLTEVCGCSGSWQMNTFVKDTVAALKEKIGSDRVLLGLSGGVDSTVTAVLLSKAIGKQLTCVFVDHGLMRKDEGDEVEAVFGPKGDFDLNFIRVNAGDTYFEKLKGVTDPEQKRKIIGALFVEIFGAEAKKLTDEGGFKYMAQGTIYPDVVESGAGNGGAVIKSHHNVGGLPQEMVVELGFDQTPIEPLRDLFKDEVRQVGLELGIPRNLVFRQPFPGPGLGIRVVGEVTPEKVKITQEADAIYREELEKAGIDMGKGQFFAALSNLRSVGVMGDDRTYDYAVVLRGVITSDFMTAEAAEIPWSVLQTCMNRIINEVKGVNRVMYDLTSKPPGTIELE</sequence>
<evidence type="ECO:0000256" key="3">
    <source>
        <dbReference type="ARBA" id="ARBA00022598"/>
    </source>
</evidence>
<keyword evidence="8 9" id="KW-0315">Glutamine amidotransferase</keyword>
<dbReference type="PANTHER" id="PTHR11922:SF2">
    <property type="entry name" value="GMP SYNTHASE [GLUTAMINE-HYDROLYZING]"/>
    <property type="match status" value="1"/>
</dbReference>
<dbReference type="InterPro" id="IPR017926">
    <property type="entry name" value="GATASE"/>
</dbReference>
<dbReference type="InterPro" id="IPR022955">
    <property type="entry name" value="GMP_synthase"/>
</dbReference>
<dbReference type="PANTHER" id="PTHR11922">
    <property type="entry name" value="GMP SYNTHASE-RELATED"/>
    <property type="match status" value="1"/>
</dbReference>
<dbReference type="PRINTS" id="PR00096">
    <property type="entry name" value="GATASE"/>
</dbReference>
<name>A0A6L5GQB6_9FIRM</name>
<evidence type="ECO:0000256" key="9">
    <source>
        <dbReference type="HAMAP-Rule" id="MF_00344"/>
    </source>
</evidence>
<evidence type="ECO:0000256" key="7">
    <source>
        <dbReference type="ARBA" id="ARBA00022840"/>
    </source>
</evidence>
<dbReference type="InterPro" id="IPR022310">
    <property type="entry name" value="NAD/GMP_synthase"/>
</dbReference>
<reference evidence="12" key="1">
    <citation type="journal article" date="2020" name="Appl. Environ. Microbiol.">
        <title>Medium-Chain Fatty Acid Synthesis by 'Candidatus Weimeria bifida' gen. nov., sp. nov., and 'Candidatus Pseudoramibacter fermentans' sp. nov.</title>
        <authorList>
            <person name="Scarborough M.J."/>
            <person name="Myers K.S."/>
            <person name="Donohue T.J."/>
            <person name="Noguera D.R."/>
        </authorList>
    </citation>
    <scope>NUCLEOTIDE SEQUENCE</scope>
    <source>
        <strain evidence="12">EUB1.1</strain>
    </source>
</reference>
<dbReference type="NCBIfam" id="NF000848">
    <property type="entry name" value="PRK00074.1"/>
    <property type="match status" value="1"/>
</dbReference>
<evidence type="ECO:0000259" key="11">
    <source>
        <dbReference type="PROSITE" id="PS51553"/>
    </source>
</evidence>
<feature type="binding site" evidence="10">
    <location>
        <begin position="231"/>
        <end position="237"/>
    </location>
    <ligand>
        <name>ATP</name>
        <dbReference type="ChEBI" id="CHEBI:30616"/>
    </ligand>
</feature>
<proteinExistence type="inferred from homology"/>
<feature type="active site" evidence="9">
    <location>
        <position position="177"/>
    </location>
</feature>
<keyword evidence="13" id="KW-1185">Reference proteome</keyword>
<feature type="domain" description="GMPS ATP-PPase" evidence="11">
    <location>
        <begin position="204"/>
        <end position="405"/>
    </location>
</feature>
<feature type="active site" evidence="9">
    <location>
        <position position="179"/>
    </location>
</feature>
<evidence type="ECO:0000256" key="1">
    <source>
        <dbReference type="ARBA" id="ARBA00002332"/>
    </source>
</evidence>
<organism evidence="12 13">
    <name type="scientific">Candidatus Pseudoramibacter fermentans</name>
    <dbReference type="NCBI Taxonomy" id="2594427"/>
    <lineage>
        <taxon>Bacteria</taxon>
        <taxon>Bacillati</taxon>
        <taxon>Bacillota</taxon>
        <taxon>Clostridia</taxon>
        <taxon>Eubacteriales</taxon>
        <taxon>Eubacteriaceae</taxon>
        <taxon>Pseudoramibacter</taxon>
    </lineage>
</organism>
<dbReference type="FunFam" id="3.30.300.10:FF:000002">
    <property type="entry name" value="GMP synthase [glutamine-hydrolyzing]"/>
    <property type="match status" value="1"/>
</dbReference>
<dbReference type="InterPro" id="IPR014729">
    <property type="entry name" value="Rossmann-like_a/b/a_fold"/>
</dbReference>
<dbReference type="InterPro" id="IPR029062">
    <property type="entry name" value="Class_I_gatase-like"/>
</dbReference>
<comment type="catalytic activity">
    <reaction evidence="9">
        <text>XMP + L-glutamine + ATP + H2O = GMP + L-glutamate + AMP + diphosphate + 2 H(+)</text>
        <dbReference type="Rhea" id="RHEA:11680"/>
        <dbReference type="ChEBI" id="CHEBI:15377"/>
        <dbReference type="ChEBI" id="CHEBI:15378"/>
        <dbReference type="ChEBI" id="CHEBI:29985"/>
        <dbReference type="ChEBI" id="CHEBI:30616"/>
        <dbReference type="ChEBI" id="CHEBI:33019"/>
        <dbReference type="ChEBI" id="CHEBI:57464"/>
        <dbReference type="ChEBI" id="CHEBI:58115"/>
        <dbReference type="ChEBI" id="CHEBI:58359"/>
        <dbReference type="ChEBI" id="CHEBI:456215"/>
        <dbReference type="EC" id="6.3.5.2"/>
    </reaction>
</comment>
<dbReference type="AlphaFoldDB" id="A0A6L5GQB6"/>
<evidence type="ECO:0000256" key="4">
    <source>
        <dbReference type="ARBA" id="ARBA00022741"/>
    </source>
</evidence>
<dbReference type="InterPro" id="IPR004739">
    <property type="entry name" value="GMP_synth_GATase"/>
</dbReference>
<dbReference type="SUPFAM" id="SSF52402">
    <property type="entry name" value="Adenine nucleotide alpha hydrolases-like"/>
    <property type="match status" value="1"/>
</dbReference>
<comment type="function">
    <text evidence="1 9">Catalyzes the synthesis of GMP from XMP.</text>
</comment>
<dbReference type="GO" id="GO:0005829">
    <property type="term" value="C:cytosol"/>
    <property type="evidence" value="ECO:0007669"/>
    <property type="project" value="TreeGrafter"/>
</dbReference>
<comment type="subunit">
    <text evidence="9">Homodimer.</text>
</comment>
<keyword evidence="6 9" id="KW-0658">Purine biosynthesis</keyword>
<keyword evidence="4 9" id="KW-0547">Nucleotide-binding</keyword>